<dbReference type="Proteomes" id="UP000299102">
    <property type="component" value="Unassembled WGS sequence"/>
</dbReference>
<feature type="region of interest" description="Disordered" evidence="1">
    <location>
        <begin position="42"/>
        <end position="73"/>
    </location>
</feature>
<feature type="compositionally biased region" description="Basic residues" evidence="1">
    <location>
        <begin position="52"/>
        <end position="68"/>
    </location>
</feature>
<feature type="region of interest" description="Disordered" evidence="1">
    <location>
        <begin position="91"/>
        <end position="119"/>
    </location>
</feature>
<evidence type="ECO:0000256" key="1">
    <source>
        <dbReference type="SAM" id="MobiDB-lite"/>
    </source>
</evidence>
<feature type="compositionally biased region" description="Low complexity" evidence="1">
    <location>
        <begin position="101"/>
        <end position="112"/>
    </location>
</feature>
<proteinExistence type="predicted"/>
<comment type="caution">
    <text evidence="2">The sequence shown here is derived from an EMBL/GenBank/DDBJ whole genome shotgun (WGS) entry which is preliminary data.</text>
</comment>
<gene>
    <name evidence="2" type="ORF">EVAR_76242_1</name>
</gene>
<sequence length="142" mass="16552">MRRSRTLYRCQSSAEPGLRRTRLINLECIDRGSDRRSDITLQPMKDVETKTRSRFKRKHRKFSSRYHKPASAVRVHPRISIDFNFNGCTEQRRRCRRRPGRPSISPPAGRSALAGARKSHLVGTYEPSCRLTTRPVVRRSTF</sequence>
<accession>A0A4C1UQ13</accession>
<organism evidence="2 3">
    <name type="scientific">Eumeta variegata</name>
    <name type="common">Bagworm moth</name>
    <name type="synonym">Eumeta japonica</name>
    <dbReference type="NCBI Taxonomy" id="151549"/>
    <lineage>
        <taxon>Eukaryota</taxon>
        <taxon>Metazoa</taxon>
        <taxon>Ecdysozoa</taxon>
        <taxon>Arthropoda</taxon>
        <taxon>Hexapoda</taxon>
        <taxon>Insecta</taxon>
        <taxon>Pterygota</taxon>
        <taxon>Neoptera</taxon>
        <taxon>Endopterygota</taxon>
        <taxon>Lepidoptera</taxon>
        <taxon>Glossata</taxon>
        <taxon>Ditrysia</taxon>
        <taxon>Tineoidea</taxon>
        <taxon>Psychidae</taxon>
        <taxon>Oiketicinae</taxon>
        <taxon>Eumeta</taxon>
    </lineage>
</organism>
<reference evidence="2 3" key="1">
    <citation type="journal article" date="2019" name="Commun. Biol.">
        <title>The bagworm genome reveals a unique fibroin gene that provides high tensile strength.</title>
        <authorList>
            <person name="Kono N."/>
            <person name="Nakamura H."/>
            <person name="Ohtoshi R."/>
            <person name="Tomita M."/>
            <person name="Numata K."/>
            <person name="Arakawa K."/>
        </authorList>
    </citation>
    <scope>NUCLEOTIDE SEQUENCE [LARGE SCALE GENOMIC DNA]</scope>
</reference>
<protein>
    <submittedName>
        <fullName evidence="2">Uncharacterized protein</fullName>
    </submittedName>
</protein>
<name>A0A4C1UQ13_EUMVA</name>
<dbReference type="EMBL" id="BGZK01000203">
    <property type="protein sequence ID" value="GBP28147.1"/>
    <property type="molecule type" value="Genomic_DNA"/>
</dbReference>
<evidence type="ECO:0000313" key="2">
    <source>
        <dbReference type="EMBL" id="GBP28147.1"/>
    </source>
</evidence>
<dbReference type="AlphaFoldDB" id="A0A4C1UQ13"/>
<evidence type="ECO:0000313" key="3">
    <source>
        <dbReference type="Proteomes" id="UP000299102"/>
    </source>
</evidence>
<keyword evidence="3" id="KW-1185">Reference proteome</keyword>